<proteinExistence type="predicted"/>
<feature type="region of interest" description="Disordered" evidence="1">
    <location>
        <begin position="1"/>
        <end position="36"/>
    </location>
</feature>
<evidence type="ECO:0000313" key="2">
    <source>
        <dbReference type="EMBL" id="CAB4123962.1"/>
    </source>
</evidence>
<feature type="compositionally biased region" description="Low complexity" evidence="1">
    <location>
        <begin position="8"/>
        <end position="33"/>
    </location>
</feature>
<accession>A0A6J5KRS7</accession>
<reference evidence="2" key="1">
    <citation type="submission" date="2020-04" db="EMBL/GenBank/DDBJ databases">
        <authorList>
            <person name="Chiriac C."/>
            <person name="Salcher M."/>
            <person name="Ghai R."/>
            <person name="Kavagutti S V."/>
        </authorList>
    </citation>
    <scope>NUCLEOTIDE SEQUENCE</scope>
</reference>
<dbReference type="EMBL" id="LR796174">
    <property type="protein sequence ID" value="CAB4123962.1"/>
    <property type="molecule type" value="Genomic_DNA"/>
</dbReference>
<organism evidence="2">
    <name type="scientific">uncultured Caudovirales phage</name>
    <dbReference type="NCBI Taxonomy" id="2100421"/>
    <lineage>
        <taxon>Viruses</taxon>
        <taxon>Duplodnaviria</taxon>
        <taxon>Heunggongvirae</taxon>
        <taxon>Uroviricota</taxon>
        <taxon>Caudoviricetes</taxon>
        <taxon>Peduoviridae</taxon>
        <taxon>Maltschvirus</taxon>
        <taxon>Maltschvirus maltsch</taxon>
    </lineage>
</organism>
<evidence type="ECO:0000256" key="1">
    <source>
        <dbReference type="SAM" id="MobiDB-lite"/>
    </source>
</evidence>
<sequence length="258" mass="28543">MSVDNIEAAETAADNTAAFEDAAAEVSTTTSSSKYTAEDIAKARAQEKAKLYPQLQSTQEKLAAVEKVLAEQQAKDAERAAKRAEREAQRLAEKKQQEESELEVRDLLSKKEREWQAQLDEERQKRESAFALLEREREFQELTTYRSQRLEQERDNIIPTLIDLVQGNTKDEIEQSISGLKAKSAQIFEDVAASATASRKDMVGARVTMPASGPLDNDSAQGILSPDNIANMSMADYAKNRSKLLGNTNRGGQGLFGN</sequence>
<name>A0A6J5KRS7_9CAUD</name>
<protein>
    <submittedName>
        <fullName evidence="2">Uncharacterized protein</fullName>
    </submittedName>
</protein>
<feature type="region of interest" description="Disordered" evidence="1">
    <location>
        <begin position="79"/>
        <end position="101"/>
    </location>
</feature>
<gene>
    <name evidence="2" type="ORF">UFOVP46_141</name>
</gene>